<evidence type="ECO:0000313" key="1">
    <source>
        <dbReference type="EMBL" id="CKI92398.1"/>
    </source>
</evidence>
<proteinExistence type="predicted"/>
<gene>
    <name evidence="2" type="ORF">ERS021218_01965</name>
    <name evidence="1" type="ORF">ERS096071_00400</name>
</gene>
<dbReference type="EMBL" id="CMWB01000004">
    <property type="protein sequence ID" value="CKI92398.1"/>
    <property type="molecule type" value="Genomic_DNA"/>
</dbReference>
<evidence type="ECO:0000313" key="3">
    <source>
        <dbReference type="Proteomes" id="UP000045541"/>
    </source>
</evidence>
<reference evidence="2 4" key="2">
    <citation type="submission" date="2015-03" db="EMBL/GenBank/DDBJ databases">
        <authorList>
            <person name="Murphy D."/>
        </authorList>
    </citation>
    <scope>NUCLEOTIDE SEQUENCE [LARGE SCALE GENOMIC DNA]</scope>
    <source>
        <strain evidence="2 4">SMRU1708</strain>
    </source>
</reference>
<dbReference type="EMBL" id="CRVC01000032">
    <property type="protein sequence ID" value="COR90521.1"/>
    <property type="molecule type" value="Genomic_DNA"/>
</dbReference>
<accession>A0A064C5U3</accession>
<sequence>MATLDELKVMIDAEIAPFRKKMKEVENQVKGTSDQVKNATAKVREQSNSIGSTFGKLAKFAGFAILGKKLLDVGMYSTQTALEVSASMNQIKRQMGESSQSFLKWVNDNANAMNMGVGEATNYGAVYSNLFSGFIKDTNKLSAYTAKMLQTSAVVAEGSGRTITDVMERIRSGLLGNTEAIDFCRTA</sequence>
<organism evidence="1 3">
    <name type="scientific">Streptococcus pneumoniae</name>
    <dbReference type="NCBI Taxonomy" id="1313"/>
    <lineage>
        <taxon>Bacteria</taxon>
        <taxon>Bacillati</taxon>
        <taxon>Bacillota</taxon>
        <taxon>Bacilli</taxon>
        <taxon>Lactobacillales</taxon>
        <taxon>Streptococcaceae</taxon>
        <taxon>Streptococcus</taxon>
    </lineage>
</organism>
<dbReference type="Proteomes" id="UP000046095">
    <property type="component" value="Unassembled WGS sequence"/>
</dbReference>
<protein>
    <submittedName>
        <fullName evidence="1">Phage tail length tape-measure protein</fullName>
    </submittedName>
</protein>
<name>A0A064C5U3_STREE</name>
<evidence type="ECO:0000313" key="4">
    <source>
        <dbReference type="Proteomes" id="UP000046095"/>
    </source>
</evidence>
<reference evidence="1 3" key="1">
    <citation type="submission" date="2015-03" db="EMBL/GenBank/DDBJ databases">
        <authorList>
            <consortium name="Pathogen Informatics"/>
            <person name="Murphy D."/>
        </authorList>
    </citation>
    <scope>NUCLEOTIDE SEQUENCE [LARGE SCALE GENOMIC DNA]</scope>
    <source>
        <strain evidence="1 3">0310</strain>
    </source>
</reference>
<dbReference type="Proteomes" id="UP000045541">
    <property type="component" value="Unassembled WGS sequence"/>
</dbReference>
<evidence type="ECO:0000313" key="2">
    <source>
        <dbReference type="EMBL" id="COR90521.1"/>
    </source>
</evidence>
<dbReference type="PATRIC" id="fig|1313.5270.peg.223"/>
<dbReference type="AlphaFoldDB" id="A0A064C5U3"/>